<keyword evidence="2" id="KW-1185">Reference proteome</keyword>
<name>A0ABQ7XCP5_BRANA</name>
<reference evidence="1 2" key="1">
    <citation type="submission" date="2021-05" db="EMBL/GenBank/DDBJ databases">
        <title>Genome Assembly of Synthetic Allotetraploid Brassica napus Reveals Homoeologous Exchanges between Subgenomes.</title>
        <authorList>
            <person name="Davis J.T."/>
        </authorList>
    </citation>
    <scope>NUCLEOTIDE SEQUENCE [LARGE SCALE GENOMIC DNA]</scope>
    <source>
        <strain evidence="2">cv. Da-Ae</strain>
        <tissue evidence="1">Seedling</tissue>
    </source>
</reference>
<comment type="caution">
    <text evidence="1">The sequence shown here is derived from an EMBL/GenBank/DDBJ whole genome shotgun (WGS) entry which is preliminary data.</text>
</comment>
<dbReference type="EMBL" id="JAGKQM010000704">
    <property type="protein sequence ID" value="KAH0853718.1"/>
    <property type="molecule type" value="Genomic_DNA"/>
</dbReference>
<sequence>CWFTLAKAEESYLYQRSRVNWIDVGDSNSTYYHRSLRSRQAVNQLSFSQTTTGPSSTLLKELKLMLCSSIRTCLEGQSLPLMSLTVLLPCAKLQLKRSSTGFGTSVTTVSTMEYRHPRKYPSKKLIG</sequence>
<gene>
    <name evidence="1" type="ORF">HID58_092939</name>
</gene>
<feature type="non-terminal residue" evidence="1">
    <location>
        <position position="127"/>
    </location>
</feature>
<evidence type="ECO:0000313" key="1">
    <source>
        <dbReference type="EMBL" id="KAH0853718.1"/>
    </source>
</evidence>
<dbReference type="Proteomes" id="UP000824890">
    <property type="component" value="Unassembled WGS sequence"/>
</dbReference>
<organism evidence="1 2">
    <name type="scientific">Brassica napus</name>
    <name type="common">Rape</name>
    <dbReference type="NCBI Taxonomy" id="3708"/>
    <lineage>
        <taxon>Eukaryota</taxon>
        <taxon>Viridiplantae</taxon>
        <taxon>Streptophyta</taxon>
        <taxon>Embryophyta</taxon>
        <taxon>Tracheophyta</taxon>
        <taxon>Spermatophyta</taxon>
        <taxon>Magnoliopsida</taxon>
        <taxon>eudicotyledons</taxon>
        <taxon>Gunneridae</taxon>
        <taxon>Pentapetalae</taxon>
        <taxon>rosids</taxon>
        <taxon>malvids</taxon>
        <taxon>Brassicales</taxon>
        <taxon>Brassicaceae</taxon>
        <taxon>Brassiceae</taxon>
        <taxon>Brassica</taxon>
    </lineage>
</organism>
<proteinExistence type="predicted"/>
<evidence type="ECO:0000313" key="2">
    <source>
        <dbReference type="Proteomes" id="UP000824890"/>
    </source>
</evidence>
<feature type="non-terminal residue" evidence="1">
    <location>
        <position position="1"/>
    </location>
</feature>
<accession>A0ABQ7XCP5</accession>
<protein>
    <submittedName>
        <fullName evidence="1">Uncharacterized protein</fullName>
    </submittedName>
</protein>